<evidence type="ECO:0000313" key="7">
    <source>
        <dbReference type="EMBL" id="TWH18763.1"/>
    </source>
</evidence>
<organism evidence="7 8">
    <name type="scientific">Prauserella rugosa</name>
    <dbReference type="NCBI Taxonomy" id="43354"/>
    <lineage>
        <taxon>Bacteria</taxon>
        <taxon>Bacillati</taxon>
        <taxon>Actinomycetota</taxon>
        <taxon>Actinomycetes</taxon>
        <taxon>Pseudonocardiales</taxon>
        <taxon>Pseudonocardiaceae</taxon>
        <taxon>Prauserella</taxon>
    </lineage>
</organism>
<keyword evidence="3" id="KW-0479">Metal-binding</keyword>
<evidence type="ECO:0000256" key="5">
    <source>
        <dbReference type="ARBA" id="ARBA00022833"/>
    </source>
</evidence>
<gene>
    <name evidence="7" type="ORF">JD82_00584</name>
</gene>
<dbReference type="Gene3D" id="3.60.15.10">
    <property type="entry name" value="Ribonuclease Z/Hydroxyacylglutathione hydrolase-like"/>
    <property type="match status" value="1"/>
</dbReference>
<evidence type="ECO:0000256" key="3">
    <source>
        <dbReference type="ARBA" id="ARBA00022723"/>
    </source>
</evidence>
<comment type="caution">
    <text evidence="7">The sequence shown here is derived from an EMBL/GenBank/DDBJ whole genome shotgun (WGS) entry which is preliminary data.</text>
</comment>
<dbReference type="InterPro" id="IPR001279">
    <property type="entry name" value="Metallo-B-lactamas"/>
</dbReference>
<dbReference type="InterPro" id="IPR051013">
    <property type="entry name" value="MBL_superfamily_lactonases"/>
</dbReference>
<dbReference type="PANTHER" id="PTHR42978">
    <property type="entry name" value="QUORUM-QUENCHING LACTONASE YTNP-RELATED-RELATED"/>
    <property type="match status" value="1"/>
</dbReference>
<accession>A0A660CAI8</accession>
<dbReference type="OrthoDB" id="3196337at2"/>
<keyword evidence="8" id="KW-1185">Reference proteome</keyword>
<dbReference type="Pfam" id="PF00753">
    <property type="entry name" value="Lactamase_B"/>
    <property type="match status" value="1"/>
</dbReference>
<dbReference type="SMART" id="SM00849">
    <property type="entry name" value="Lactamase_B"/>
    <property type="match status" value="1"/>
</dbReference>
<dbReference type="InterPro" id="IPR036866">
    <property type="entry name" value="RibonucZ/Hydroxyglut_hydro"/>
</dbReference>
<dbReference type="SUPFAM" id="SSF56281">
    <property type="entry name" value="Metallo-hydrolase/oxidoreductase"/>
    <property type="match status" value="1"/>
</dbReference>
<keyword evidence="5" id="KW-0862">Zinc</keyword>
<dbReference type="GO" id="GO:0006508">
    <property type="term" value="P:proteolysis"/>
    <property type="evidence" value="ECO:0007669"/>
    <property type="project" value="InterPro"/>
</dbReference>
<dbReference type="PANTHER" id="PTHR42978:SF7">
    <property type="entry name" value="METALLO-HYDROLASE RV2300C-RELATED"/>
    <property type="match status" value="1"/>
</dbReference>
<sequence length="278" mass="30090">MTAPRQDDVYEVIVVRHGTRRTRRSEVFLNYGHYGEPDGPFVVDYYLWILRNEARTVLVDTGFARGPAEARGRTVLAEPATVYGELGVDTDGEHLVVVTHAHYDHIGNVGLFPRSTVAISGAELDFWTSEVASKPLIGLFAEDDEVAALVQAEQQGRVRRLSGSAEVAPGVTVTEVGGHTPGQSMVTVRTTEGVVLLASDTVHFTEELERDMPFMAVTDLPGLYGGLQTVRTLLDTGAVDTVLTGHDAGVLERLEPYRPELAGVAGVIGRLDPAEEAR</sequence>
<keyword evidence="4 7" id="KW-0378">Hydrolase</keyword>
<comment type="similarity">
    <text evidence="2">Belongs to the metallo-beta-lactamase superfamily.</text>
</comment>
<proteinExistence type="inferred from homology"/>
<dbReference type="GO" id="GO:0046872">
    <property type="term" value="F:metal ion binding"/>
    <property type="evidence" value="ECO:0007669"/>
    <property type="project" value="UniProtKB-KW"/>
</dbReference>
<dbReference type="Proteomes" id="UP000317303">
    <property type="component" value="Unassembled WGS sequence"/>
</dbReference>
<comment type="cofactor">
    <cofactor evidence="1">
        <name>Zn(2+)</name>
        <dbReference type="ChEBI" id="CHEBI:29105"/>
    </cofactor>
</comment>
<evidence type="ECO:0000313" key="8">
    <source>
        <dbReference type="Proteomes" id="UP000317303"/>
    </source>
</evidence>
<evidence type="ECO:0000256" key="1">
    <source>
        <dbReference type="ARBA" id="ARBA00001947"/>
    </source>
</evidence>
<dbReference type="EMBL" id="VLJV01000001">
    <property type="protein sequence ID" value="TWH18763.1"/>
    <property type="molecule type" value="Genomic_DNA"/>
</dbReference>
<dbReference type="InterPro" id="IPR001995">
    <property type="entry name" value="Peptidase_A2_cat"/>
</dbReference>
<evidence type="ECO:0000256" key="2">
    <source>
        <dbReference type="ARBA" id="ARBA00007749"/>
    </source>
</evidence>
<reference evidence="7 8" key="1">
    <citation type="submission" date="2019-07" db="EMBL/GenBank/DDBJ databases">
        <title>R&amp;d 2014.</title>
        <authorList>
            <person name="Klenk H.-P."/>
        </authorList>
    </citation>
    <scope>NUCLEOTIDE SEQUENCE [LARGE SCALE GENOMIC DNA]</scope>
    <source>
        <strain evidence="7 8">DSM 43194</strain>
    </source>
</reference>
<name>A0A660CAI8_9PSEU</name>
<dbReference type="CDD" id="cd07729">
    <property type="entry name" value="AHL_lactonase_MBL-fold"/>
    <property type="match status" value="1"/>
</dbReference>
<protein>
    <submittedName>
        <fullName evidence="7">Glyoxylase-like metal-dependent hydrolase (Beta-lactamase superfamily II)</fullName>
    </submittedName>
</protein>
<feature type="domain" description="Peptidase A2" evidence="6">
    <location>
        <begin position="230"/>
        <end position="278"/>
    </location>
</feature>
<evidence type="ECO:0000256" key="4">
    <source>
        <dbReference type="ARBA" id="ARBA00022801"/>
    </source>
</evidence>
<evidence type="ECO:0000259" key="6">
    <source>
        <dbReference type="PROSITE" id="PS50175"/>
    </source>
</evidence>
<dbReference type="GO" id="GO:0004190">
    <property type="term" value="F:aspartic-type endopeptidase activity"/>
    <property type="evidence" value="ECO:0007669"/>
    <property type="project" value="InterPro"/>
</dbReference>
<dbReference type="AlphaFoldDB" id="A0A660CAI8"/>
<dbReference type="PROSITE" id="PS50175">
    <property type="entry name" value="ASP_PROT_RETROV"/>
    <property type="match status" value="1"/>
</dbReference>